<evidence type="ECO:0000256" key="1">
    <source>
        <dbReference type="SAM" id="SignalP"/>
    </source>
</evidence>
<feature type="signal peptide" evidence="1">
    <location>
        <begin position="1"/>
        <end position="24"/>
    </location>
</feature>
<dbReference type="EMBL" id="JAUQTA010000001">
    <property type="protein sequence ID" value="MDO7868710.1"/>
    <property type="molecule type" value="Genomic_DNA"/>
</dbReference>
<dbReference type="RefSeq" id="WP_305028069.1">
    <property type="nucleotide sequence ID" value="NZ_JAUQTA010000001.1"/>
</dbReference>
<organism evidence="2 3">
    <name type="scientific">Nocardioides jiangxiensis</name>
    <dbReference type="NCBI Taxonomy" id="3064524"/>
    <lineage>
        <taxon>Bacteria</taxon>
        <taxon>Bacillati</taxon>
        <taxon>Actinomycetota</taxon>
        <taxon>Actinomycetes</taxon>
        <taxon>Propionibacteriales</taxon>
        <taxon>Nocardioidaceae</taxon>
        <taxon>Nocardioides</taxon>
    </lineage>
</organism>
<comment type="caution">
    <text evidence="2">The sequence shown here is derived from an EMBL/GenBank/DDBJ whole genome shotgun (WGS) entry which is preliminary data.</text>
</comment>
<name>A0ABT9B2V1_9ACTN</name>
<evidence type="ECO:0000313" key="2">
    <source>
        <dbReference type="EMBL" id="MDO7868710.1"/>
    </source>
</evidence>
<evidence type="ECO:0008006" key="4">
    <source>
        <dbReference type="Google" id="ProtNLM"/>
    </source>
</evidence>
<keyword evidence="1" id="KW-0732">Signal</keyword>
<sequence length="182" mass="19684">MSSLHRLSSLVLGTVVLASLTACGGGETKAGDQPARATPLSGRQQTADHEASFVLPTGWVKSQWDLDGPVKFAAVDALDDTRQIFVSEAKDRRDAEAAALYAAEVLGKQGATCRRDREDTTFGGTYRIVDCAWRKPTPYHKLMVALGDEHRGAMVLVAGAAKKRSDLADLVTPLLKSWEWTD</sequence>
<gene>
    <name evidence="2" type="ORF">Q5722_10060</name>
</gene>
<keyword evidence="3" id="KW-1185">Reference proteome</keyword>
<dbReference type="Proteomes" id="UP001233314">
    <property type="component" value="Unassembled WGS sequence"/>
</dbReference>
<reference evidence="2 3" key="1">
    <citation type="submission" date="2023-07" db="EMBL/GenBank/DDBJ databases">
        <title>Nocardioides sp. nov WY-20 isolated from soil.</title>
        <authorList>
            <person name="Liu B."/>
            <person name="Wan Y."/>
        </authorList>
    </citation>
    <scope>NUCLEOTIDE SEQUENCE [LARGE SCALE GENOMIC DNA]</scope>
    <source>
        <strain evidence="2 3">WY-20</strain>
    </source>
</reference>
<proteinExistence type="predicted"/>
<protein>
    <recommendedName>
        <fullName evidence="4">DUF1795 domain-containing protein</fullName>
    </recommendedName>
</protein>
<feature type="chain" id="PRO_5045684201" description="DUF1795 domain-containing protein" evidence="1">
    <location>
        <begin position="25"/>
        <end position="182"/>
    </location>
</feature>
<evidence type="ECO:0000313" key="3">
    <source>
        <dbReference type="Proteomes" id="UP001233314"/>
    </source>
</evidence>
<accession>A0ABT9B2V1</accession>
<dbReference type="PROSITE" id="PS51257">
    <property type="entry name" value="PROKAR_LIPOPROTEIN"/>
    <property type="match status" value="1"/>
</dbReference>